<proteinExistence type="predicted"/>
<protein>
    <submittedName>
        <fullName evidence="1">Uncharacterized protein</fullName>
    </submittedName>
</protein>
<sequence>MIIQSPMVTPAGSSDSLSVLTSEIKLLRGDMGDLKSHIKQLSDHLSHCYGRLDEYDARIKTLEKREEEIISLNSTIVNLREQLNSQAQSSMRNELEISGVNEFKNENPHHIIQVMAHKFGVTVEDHDIDFATRVGPRRQANKATAEIPTRPLVIRFVRRCKRDEFLKAAKARKTMSSSDMEIDGPSRNVYFNERLTQENRQLFRAAKLASKQQGYRFCWHKNGAILIRKQEGNPPIHVRNFEDLEFHLGPTTMELQQSSPPAEPRD</sequence>
<evidence type="ECO:0000313" key="2">
    <source>
        <dbReference type="Proteomes" id="UP001231649"/>
    </source>
</evidence>
<reference evidence="1" key="1">
    <citation type="submission" date="2023-03" db="EMBL/GenBank/DDBJ databases">
        <title>Chromosome-level genomes of two armyworms, Mythimna separata and Mythimna loreyi, provide insights into the biosynthesis and reception of sex pheromones.</title>
        <authorList>
            <person name="Zhao H."/>
        </authorList>
    </citation>
    <scope>NUCLEOTIDE SEQUENCE</scope>
    <source>
        <strain evidence="1">BeijingLab</strain>
    </source>
</reference>
<name>A0ACC2Q6I2_9NEOP</name>
<dbReference type="EMBL" id="CM056805">
    <property type="protein sequence ID" value="KAJ8707155.1"/>
    <property type="molecule type" value="Genomic_DNA"/>
</dbReference>
<accession>A0ACC2Q6I2</accession>
<keyword evidence="2" id="KW-1185">Reference proteome</keyword>
<comment type="caution">
    <text evidence="1">The sequence shown here is derived from an EMBL/GenBank/DDBJ whole genome shotgun (WGS) entry which is preliminary data.</text>
</comment>
<dbReference type="Proteomes" id="UP001231649">
    <property type="component" value="Chromosome 29"/>
</dbReference>
<organism evidence="1 2">
    <name type="scientific">Mythimna loreyi</name>
    <dbReference type="NCBI Taxonomy" id="667449"/>
    <lineage>
        <taxon>Eukaryota</taxon>
        <taxon>Metazoa</taxon>
        <taxon>Ecdysozoa</taxon>
        <taxon>Arthropoda</taxon>
        <taxon>Hexapoda</taxon>
        <taxon>Insecta</taxon>
        <taxon>Pterygota</taxon>
        <taxon>Neoptera</taxon>
        <taxon>Endopterygota</taxon>
        <taxon>Lepidoptera</taxon>
        <taxon>Glossata</taxon>
        <taxon>Ditrysia</taxon>
        <taxon>Noctuoidea</taxon>
        <taxon>Noctuidae</taxon>
        <taxon>Noctuinae</taxon>
        <taxon>Hadenini</taxon>
        <taxon>Mythimna</taxon>
    </lineage>
</organism>
<gene>
    <name evidence="1" type="ORF">PYW08_011289</name>
</gene>
<evidence type="ECO:0000313" key="1">
    <source>
        <dbReference type="EMBL" id="KAJ8707155.1"/>
    </source>
</evidence>